<accession>A0A663EN47</accession>
<name>A0A663EN47_AQUCH</name>
<evidence type="ECO:0000256" key="1">
    <source>
        <dbReference type="SAM" id="MobiDB-lite"/>
    </source>
</evidence>
<sequence>GAQDQLQRPAASSGLETGLSPPRLGDRSKPQPSPSDTLSPPWLHQHLTPRDARNLERLRGDWGGAGSAWSEMSLLSYLFPLYTFTQRMFKLKKAKCRDGEFCLQTWQTRSG</sequence>
<protein>
    <submittedName>
        <fullName evidence="2">Uncharacterized protein</fullName>
    </submittedName>
</protein>
<evidence type="ECO:0000313" key="3">
    <source>
        <dbReference type="Proteomes" id="UP000472275"/>
    </source>
</evidence>
<reference evidence="2" key="2">
    <citation type="submission" date="2025-09" db="UniProtKB">
        <authorList>
            <consortium name="Ensembl"/>
        </authorList>
    </citation>
    <scope>IDENTIFICATION</scope>
</reference>
<proteinExistence type="predicted"/>
<dbReference type="Proteomes" id="UP000472275">
    <property type="component" value="Chromosome 12"/>
</dbReference>
<keyword evidence="3" id="KW-1185">Reference proteome</keyword>
<evidence type="ECO:0000313" key="2">
    <source>
        <dbReference type="Ensembl" id="ENSACCP00020013687.1"/>
    </source>
</evidence>
<feature type="region of interest" description="Disordered" evidence="1">
    <location>
        <begin position="1"/>
        <end position="49"/>
    </location>
</feature>
<reference evidence="2" key="1">
    <citation type="submission" date="2025-08" db="UniProtKB">
        <authorList>
            <consortium name="Ensembl"/>
        </authorList>
    </citation>
    <scope>IDENTIFICATION</scope>
</reference>
<dbReference type="Ensembl" id="ENSACCT00020014306.1">
    <property type="protein sequence ID" value="ENSACCP00020013687.1"/>
    <property type="gene ID" value="ENSACCG00020009444.1"/>
</dbReference>
<organism evidence="2 3">
    <name type="scientific">Aquila chrysaetos chrysaetos</name>
    <dbReference type="NCBI Taxonomy" id="223781"/>
    <lineage>
        <taxon>Eukaryota</taxon>
        <taxon>Metazoa</taxon>
        <taxon>Chordata</taxon>
        <taxon>Craniata</taxon>
        <taxon>Vertebrata</taxon>
        <taxon>Euteleostomi</taxon>
        <taxon>Archelosauria</taxon>
        <taxon>Archosauria</taxon>
        <taxon>Dinosauria</taxon>
        <taxon>Saurischia</taxon>
        <taxon>Theropoda</taxon>
        <taxon>Coelurosauria</taxon>
        <taxon>Aves</taxon>
        <taxon>Neognathae</taxon>
        <taxon>Neoaves</taxon>
        <taxon>Telluraves</taxon>
        <taxon>Accipitrimorphae</taxon>
        <taxon>Accipitriformes</taxon>
        <taxon>Accipitridae</taxon>
        <taxon>Accipitrinae</taxon>
        <taxon>Aquila</taxon>
    </lineage>
</organism>
<dbReference type="AlphaFoldDB" id="A0A663EN47"/>
<dbReference type="InParanoid" id="A0A663EN47"/>